<dbReference type="SUPFAM" id="SSF52743">
    <property type="entry name" value="Subtilisin-like"/>
    <property type="match status" value="1"/>
</dbReference>
<name>A0A978VX69_ZIZJJ</name>
<evidence type="ECO:0000256" key="3">
    <source>
        <dbReference type="ARBA" id="ARBA00022729"/>
    </source>
</evidence>
<organism evidence="4 5">
    <name type="scientific">Ziziphus jujuba var. spinosa</name>
    <dbReference type="NCBI Taxonomy" id="714518"/>
    <lineage>
        <taxon>Eukaryota</taxon>
        <taxon>Viridiplantae</taxon>
        <taxon>Streptophyta</taxon>
        <taxon>Embryophyta</taxon>
        <taxon>Tracheophyta</taxon>
        <taxon>Spermatophyta</taxon>
        <taxon>Magnoliopsida</taxon>
        <taxon>eudicotyledons</taxon>
        <taxon>Gunneridae</taxon>
        <taxon>Pentapetalae</taxon>
        <taxon>rosids</taxon>
        <taxon>fabids</taxon>
        <taxon>Rosales</taxon>
        <taxon>Rhamnaceae</taxon>
        <taxon>Paliureae</taxon>
        <taxon>Ziziphus</taxon>
    </lineage>
</organism>
<sequence>MPFVNMKLQQTITGTKTAPPVAFYSSRGPLQSFPEIFKLDIMAPGSKVLASLIPQEVATQIDSNICLSSEYCMITGTSILIIRFMTVVKGFKLLLH</sequence>
<gene>
    <name evidence="4" type="ORF">FEM48_Zijuj02G0181400</name>
</gene>
<dbReference type="InterPro" id="IPR036852">
    <property type="entry name" value="Peptidase_S8/S53_dom_sf"/>
</dbReference>
<reference evidence="4" key="1">
    <citation type="journal article" date="2021" name="Front. Plant Sci.">
        <title>Chromosome-Scale Genome Assembly for Chinese Sour Jujube and Insights Into Its Genome Evolution and Domestication Signature.</title>
        <authorList>
            <person name="Shen L.-Y."/>
            <person name="Luo H."/>
            <person name="Wang X.-L."/>
            <person name="Wang X.-M."/>
            <person name="Qiu X.-J."/>
            <person name="Liu H."/>
            <person name="Zhou S.-S."/>
            <person name="Jia K.-H."/>
            <person name="Nie S."/>
            <person name="Bao Y.-T."/>
            <person name="Zhang R.-G."/>
            <person name="Yun Q.-Z."/>
            <person name="Chai Y.-H."/>
            <person name="Lu J.-Y."/>
            <person name="Li Y."/>
            <person name="Zhao S.-W."/>
            <person name="Mao J.-F."/>
            <person name="Jia S.-G."/>
            <person name="Mao Y.-M."/>
        </authorList>
    </citation>
    <scope>NUCLEOTIDE SEQUENCE</scope>
    <source>
        <strain evidence="4">AT0</strain>
        <tissue evidence="4">Leaf</tissue>
    </source>
</reference>
<dbReference type="GO" id="GO:0006508">
    <property type="term" value="P:proteolysis"/>
    <property type="evidence" value="ECO:0007669"/>
    <property type="project" value="InterPro"/>
</dbReference>
<dbReference type="InterPro" id="IPR045051">
    <property type="entry name" value="SBT"/>
</dbReference>
<accession>A0A978VX69</accession>
<dbReference type="AlphaFoldDB" id="A0A978VX69"/>
<proteinExistence type="inferred from homology"/>
<comment type="similarity">
    <text evidence="2">Belongs to the peptidase S8 family.</text>
</comment>
<protein>
    <submittedName>
        <fullName evidence="4">Uncharacterized protein</fullName>
    </submittedName>
</protein>
<keyword evidence="3" id="KW-0732">Signal</keyword>
<evidence type="ECO:0000313" key="4">
    <source>
        <dbReference type="EMBL" id="KAH7543414.1"/>
    </source>
</evidence>
<dbReference type="EMBL" id="JAEACU010000002">
    <property type="protein sequence ID" value="KAH7543414.1"/>
    <property type="molecule type" value="Genomic_DNA"/>
</dbReference>
<dbReference type="PANTHER" id="PTHR10795">
    <property type="entry name" value="PROPROTEIN CONVERTASE SUBTILISIN/KEXIN"/>
    <property type="match status" value="1"/>
</dbReference>
<evidence type="ECO:0000256" key="1">
    <source>
        <dbReference type="ARBA" id="ARBA00004613"/>
    </source>
</evidence>
<dbReference type="Gene3D" id="3.40.50.200">
    <property type="entry name" value="Peptidase S8/S53 domain"/>
    <property type="match status" value="1"/>
</dbReference>
<evidence type="ECO:0000256" key="2">
    <source>
        <dbReference type="ARBA" id="ARBA00011073"/>
    </source>
</evidence>
<comment type="subcellular location">
    <subcellularLocation>
        <location evidence="1">Secreted</location>
    </subcellularLocation>
</comment>
<dbReference type="Proteomes" id="UP000813462">
    <property type="component" value="Unassembled WGS sequence"/>
</dbReference>
<dbReference type="GO" id="GO:0005576">
    <property type="term" value="C:extracellular region"/>
    <property type="evidence" value="ECO:0007669"/>
    <property type="project" value="UniProtKB-SubCell"/>
</dbReference>
<comment type="caution">
    <text evidence="4">The sequence shown here is derived from an EMBL/GenBank/DDBJ whole genome shotgun (WGS) entry which is preliminary data.</text>
</comment>
<dbReference type="GO" id="GO:0004252">
    <property type="term" value="F:serine-type endopeptidase activity"/>
    <property type="evidence" value="ECO:0007669"/>
    <property type="project" value="InterPro"/>
</dbReference>
<evidence type="ECO:0000313" key="5">
    <source>
        <dbReference type="Proteomes" id="UP000813462"/>
    </source>
</evidence>